<evidence type="ECO:0000256" key="10">
    <source>
        <dbReference type="ARBA" id="ARBA00022805"/>
    </source>
</evidence>
<sequence length="215" mass="24303">MKAKVKGRYEAHESNASVTLSVNLGRDLVVRTTMANATLTRGPSLTGLELSLHNPNSFNLRYDVPKKDIRLQFTNKITLMDKTVRFAYNHAHRENQTSIEGSTAFDQSNRVRVYYDFGSGNLKVKYVYAYGFMGRTTVEPCYDVCKNAWGFALLKKLDGGDFVKATYNASDKDLGLEWKRKSKGNGSFKISASLNLTEQCRVPKLKAESTWNYEI</sequence>
<dbReference type="PANTHER" id="PTHR35284">
    <property type="entry name" value="OUTER ENVELOPE PORE PROTEIN 24A, CHLOROPLASTIC-RELATED"/>
    <property type="match status" value="1"/>
</dbReference>
<dbReference type="GO" id="GO:0034765">
    <property type="term" value="P:regulation of monoatomic ion transmembrane transport"/>
    <property type="evidence" value="ECO:0007669"/>
    <property type="project" value="InterPro"/>
</dbReference>
<dbReference type="PANTHER" id="PTHR35284:SF1">
    <property type="entry name" value="OUTER ENVELOPE PORE PROTEIN 24A, CHLOROPLASTIC-RELATED"/>
    <property type="match status" value="1"/>
</dbReference>
<evidence type="ECO:0000256" key="11">
    <source>
        <dbReference type="ARBA" id="ARBA00023065"/>
    </source>
</evidence>
<dbReference type="GO" id="GO:0015288">
    <property type="term" value="F:porin activity"/>
    <property type="evidence" value="ECO:0007669"/>
    <property type="project" value="UniProtKB-KW"/>
</dbReference>
<evidence type="ECO:0000256" key="5">
    <source>
        <dbReference type="ARBA" id="ARBA00022448"/>
    </source>
</evidence>
<dbReference type="OMA" id="HAHRENQ"/>
<dbReference type="Gramene" id="ONK65573">
    <property type="protein sequence ID" value="ONK65573"/>
    <property type="gene ID" value="A4U43_C07F38480"/>
</dbReference>
<keyword evidence="13" id="KW-0472">Membrane</keyword>
<evidence type="ECO:0000256" key="4">
    <source>
        <dbReference type="ARBA" id="ARBA00011593"/>
    </source>
</evidence>
<evidence type="ECO:0000256" key="3">
    <source>
        <dbReference type="ARBA" id="ARBA00004441"/>
    </source>
</evidence>
<gene>
    <name evidence="14" type="ORF">A4U43_C07F38480</name>
</gene>
<dbReference type="AlphaFoldDB" id="A0A5P1EIK6"/>
<keyword evidence="9" id="KW-0812">Transmembrane</keyword>
<dbReference type="Proteomes" id="UP000243459">
    <property type="component" value="Chromosome 7"/>
</dbReference>
<evidence type="ECO:0000256" key="2">
    <source>
        <dbReference type="ARBA" id="ARBA00004396"/>
    </source>
</evidence>
<evidence type="ECO:0000313" key="14">
    <source>
        <dbReference type="EMBL" id="ONK65573.1"/>
    </source>
</evidence>
<keyword evidence="11" id="KW-0406">Ion transport</keyword>
<organism evidence="14 15">
    <name type="scientific">Asparagus officinalis</name>
    <name type="common">Garden asparagus</name>
    <dbReference type="NCBI Taxonomy" id="4686"/>
    <lineage>
        <taxon>Eukaryota</taxon>
        <taxon>Viridiplantae</taxon>
        <taxon>Streptophyta</taxon>
        <taxon>Embryophyta</taxon>
        <taxon>Tracheophyta</taxon>
        <taxon>Spermatophyta</taxon>
        <taxon>Magnoliopsida</taxon>
        <taxon>Liliopsida</taxon>
        <taxon>Asparagales</taxon>
        <taxon>Asparagaceae</taxon>
        <taxon>Asparagoideae</taxon>
        <taxon>Asparagus</taxon>
    </lineage>
</organism>
<evidence type="ECO:0000256" key="13">
    <source>
        <dbReference type="ARBA" id="ARBA00023136"/>
    </source>
</evidence>
<evidence type="ECO:0000256" key="1">
    <source>
        <dbReference type="ARBA" id="ARBA00002327"/>
    </source>
</evidence>
<keyword evidence="15" id="KW-1185">Reference proteome</keyword>
<accession>A0A5P1EIK6</accession>
<evidence type="ECO:0000256" key="7">
    <source>
        <dbReference type="ARBA" id="ARBA00022528"/>
    </source>
</evidence>
<dbReference type="OrthoDB" id="1185978at2759"/>
<name>A0A5P1EIK6_ASPOF</name>
<dbReference type="GO" id="GO:0034426">
    <property type="term" value="C:etioplast membrane"/>
    <property type="evidence" value="ECO:0007669"/>
    <property type="project" value="UniProtKB-SubCell"/>
</dbReference>
<keyword evidence="7" id="KW-0150">Chloroplast</keyword>
<comment type="function">
    <text evidence="1">High-conductance voltage-dependent solute channel with a slight selectivity for cations transporting triosephosphates, dicarboxylic acids, ATP, inorganic phosphate (Pi), sugars, and positively or negatively charged amino acids.</text>
</comment>
<dbReference type="GO" id="GO:0046930">
    <property type="term" value="C:pore complex"/>
    <property type="evidence" value="ECO:0007669"/>
    <property type="project" value="UniProtKB-KW"/>
</dbReference>
<evidence type="ECO:0008006" key="16">
    <source>
        <dbReference type="Google" id="ProtNLM"/>
    </source>
</evidence>
<comment type="subunit">
    <text evidence="4">Homooligomers form large rather nonselective pores in plastidial outer membranes.</text>
</comment>
<dbReference type="GO" id="GO:0009707">
    <property type="term" value="C:chloroplast outer membrane"/>
    <property type="evidence" value="ECO:0007669"/>
    <property type="project" value="UniProtKB-SubCell"/>
</dbReference>
<keyword evidence="10" id="KW-1002">Plastid outer membrane</keyword>
<keyword evidence="8" id="KW-0934">Plastid</keyword>
<keyword evidence="12" id="KW-0626">Porin</keyword>
<reference evidence="15" key="1">
    <citation type="journal article" date="2017" name="Nat. Commun.">
        <title>The asparagus genome sheds light on the origin and evolution of a young Y chromosome.</title>
        <authorList>
            <person name="Harkess A."/>
            <person name="Zhou J."/>
            <person name="Xu C."/>
            <person name="Bowers J.E."/>
            <person name="Van der Hulst R."/>
            <person name="Ayyampalayam S."/>
            <person name="Mercati F."/>
            <person name="Riccardi P."/>
            <person name="McKain M.R."/>
            <person name="Kakrana A."/>
            <person name="Tang H."/>
            <person name="Ray J."/>
            <person name="Groenendijk J."/>
            <person name="Arikit S."/>
            <person name="Mathioni S.M."/>
            <person name="Nakano M."/>
            <person name="Shan H."/>
            <person name="Telgmann-Rauber A."/>
            <person name="Kanno A."/>
            <person name="Yue Z."/>
            <person name="Chen H."/>
            <person name="Li W."/>
            <person name="Chen Y."/>
            <person name="Xu X."/>
            <person name="Zhang Y."/>
            <person name="Luo S."/>
            <person name="Chen H."/>
            <person name="Gao J."/>
            <person name="Mao Z."/>
            <person name="Pires J.C."/>
            <person name="Luo M."/>
            <person name="Kudrna D."/>
            <person name="Wing R.A."/>
            <person name="Meyers B.C."/>
            <person name="Yi K."/>
            <person name="Kong H."/>
            <person name="Lavrijsen P."/>
            <person name="Sunseri F."/>
            <person name="Falavigna A."/>
            <person name="Ye Y."/>
            <person name="Leebens-Mack J.H."/>
            <person name="Chen G."/>
        </authorList>
    </citation>
    <scope>NUCLEOTIDE SEQUENCE [LARGE SCALE GENOMIC DNA]</scope>
    <source>
        <strain evidence="15">cv. DH0086</strain>
    </source>
</reference>
<dbReference type="InterPro" id="IPR034626">
    <property type="entry name" value="OEP24"/>
</dbReference>
<evidence type="ECO:0000256" key="6">
    <source>
        <dbReference type="ARBA" id="ARBA00022452"/>
    </source>
</evidence>
<keyword evidence="5" id="KW-0813">Transport</keyword>
<evidence type="ECO:0000256" key="12">
    <source>
        <dbReference type="ARBA" id="ARBA00023114"/>
    </source>
</evidence>
<dbReference type="GO" id="GO:0022843">
    <property type="term" value="F:voltage-gated monoatomic cation channel activity"/>
    <property type="evidence" value="ECO:0007669"/>
    <property type="project" value="InterPro"/>
</dbReference>
<dbReference type="EMBL" id="CM007387">
    <property type="protein sequence ID" value="ONK65573.1"/>
    <property type="molecule type" value="Genomic_DNA"/>
</dbReference>
<protein>
    <recommendedName>
        <fullName evidence="16">Outer envelope pore protein 24, chloroplastic</fullName>
    </recommendedName>
</protein>
<comment type="subcellular location">
    <subcellularLocation>
        <location evidence="2">Plastid</location>
        <location evidence="2">Chloroplast outer membrane</location>
        <topology evidence="2">Multi-pass membrane protein</topology>
    </subcellularLocation>
    <subcellularLocation>
        <location evidence="3">Plastid</location>
        <location evidence="3">Etioplast membrane</location>
        <topology evidence="3">Multi-pass membrane protein</topology>
    </subcellularLocation>
</comment>
<keyword evidence="6" id="KW-1134">Transmembrane beta strand</keyword>
<proteinExistence type="predicted"/>
<evidence type="ECO:0000313" key="15">
    <source>
        <dbReference type="Proteomes" id="UP000243459"/>
    </source>
</evidence>
<evidence type="ECO:0000256" key="9">
    <source>
        <dbReference type="ARBA" id="ARBA00022692"/>
    </source>
</evidence>
<evidence type="ECO:0000256" key="8">
    <source>
        <dbReference type="ARBA" id="ARBA00022640"/>
    </source>
</evidence>